<comment type="cofactor">
    <cofactor evidence="12">
        <name>Ca(2+)</name>
        <dbReference type="ChEBI" id="CHEBI:29108"/>
    </cofactor>
    <text evidence="12">Binds 1 Ca(2+) cation per subunit. Seen in 1 crystal structure, it is not clear if it is physiologically important.</text>
</comment>
<dbReference type="InterPro" id="IPR036866">
    <property type="entry name" value="RibonucZ/Hydroxyglut_hydro"/>
</dbReference>
<reference evidence="14 15" key="1">
    <citation type="journal article" date="2016" name="Nat. Commun.">
        <title>Thousands of microbial genomes shed light on interconnected biogeochemical processes in an aquifer system.</title>
        <authorList>
            <person name="Anantharaman K."/>
            <person name="Brown C.T."/>
            <person name="Hug L.A."/>
            <person name="Sharon I."/>
            <person name="Castelle C.J."/>
            <person name="Probst A.J."/>
            <person name="Thomas B.C."/>
            <person name="Singh A."/>
            <person name="Wilkins M.J."/>
            <person name="Karaoz U."/>
            <person name="Brodie E.L."/>
            <person name="Williams K.H."/>
            <person name="Hubbard S.S."/>
            <person name="Banfield J.F."/>
        </authorList>
    </citation>
    <scope>NUCLEOTIDE SEQUENCE [LARGE SCALE GENOMIC DNA]</scope>
</reference>
<dbReference type="AlphaFoldDB" id="A0A1F4NQX3"/>
<evidence type="ECO:0000256" key="8">
    <source>
        <dbReference type="ARBA" id="ARBA00022884"/>
    </source>
</evidence>
<dbReference type="SMART" id="SM00849">
    <property type="entry name" value="Lactamase_B"/>
    <property type="match status" value="1"/>
</dbReference>
<evidence type="ECO:0000259" key="13">
    <source>
        <dbReference type="SMART" id="SM00849"/>
    </source>
</evidence>
<dbReference type="Gene3D" id="3.10.20.580">
    <property type="match status" value="1"/>
</dbReference>
<evidence type="ECO:0000256" key="12">
    <source>
        <dbReference type="PIRSR" id="PIRSR004803-3"/>
    </source>
</evidence>
<feature type="binding site" evidence="12">
    <location>
        <position position="145"/>
    </location>
    <ligand>
        <name>Zn(2+)</name>
        <dbReference type="ChEBI" id="CHEBI:29105"/>
        <label>1</label>
        <note>catalytic</note>
    </ligand>
</feature>
<feature type="binding site" evidence="12">
    <location>
        <position position="57"/>
    </location>
    <ligand>
        <name>Zn(2+)</name>
        <dbReference type="ChEBI" id="CHEBI:29105"/>
        <label>1</label>
        <note>catalytic</note>
    </ligand>
</feature>
<comment type="subunit">
    <text evidence="9">Homodimer, may be a subunit of the RNA degradosome.</text>
</comment>
<dbReference type="Pfam" id="PF17770">
    <property type="entry name" value="RNase_J_C"/>
    <property type="match status" value="1"/>
</dbReference>
<dbReference type="HAMAP" id="MF_01491">
    <property type="entry name" value="RNase_J_bact"/>
    <property type="match status" value="1"/>
</dbReference>
<organism evidence="14 15">
    <name type="scientific">candidate division Kazan bacterium RIFCSPLOWO2_01_FULL_45_19</name>
    <dbReference type="NCBI Taxonomy" id="1798538"/>
    <lineage>
        <taxon>Bacteria</taxon>
        <taxon>Bacteria division Kazan-3B-28</taxon>
    </lineage>
</organism>
<dbReference type="Proteomes" id="UP000178085">
    <property type="component" value="Unassembled WGS sequence"/>
</dbReference>
<keyword evidence="5 9" id="KW-0378">Hydrolase</keyword>
<dbReference type="PIRSF" id="PIRSF004803">
    <property type="entry name" value="RnjA"/>
    <property type="match status" value="1"/>
</dbReference>
<dbReference type="GO" id="GO:0003723">
    <property type="term" value="F:RNA binding"/>
    <property type="evidence" value="ECO:0007669"/>
    <property type="project" value="UniProtKB-UniRule"/>
</dbReference>
<keyword evidence="4 9" id="KW-0255">Endonuclease</keyword>
<comment type="function">
    <text evidence="9">An RNase that has 5'-3' exonuclease and possibly endonuclease activity. Involved in maturation of rRNA and in some organisms also mRNA maturation and/or decay.</text>
</comment>
<proteinExistence type="inferred from homology"/>
<evidence type="ECO:0000256" key="5">
    <source>
        <dbReference type="ARBA" id="ARBA00022801"/>
    </source>
</evidence>
<evidence type="ECO:0000313" key="15">
    <source>
        <dbReference type="Proteomes" id="UP000178085"/>
    </source>
</evidence>
<dbReference type="InterPro" id="IPR030854">
    <property type="entry name" value="RNase_J_bac"/>
</dbReference>
<feature type="active site" description="Proton donor" evidence="10">
    <location>
        <position position="177"/>
    </location>
</feature>
<sequence length="537" mass="60072">MGKNMIVVEYGNDIIVLDCGMMMPDESMPGIDYVIPDTTYLERNQKKLRGIIITHGHEDHIGAIQHVVPRLGVPVYAPRLAAELIKVNLEEFSDTGNVKVITYQPTDRIRLGVFTVSFARVNHSIPDAFSIIVDTPEGKVIYTGDFKFDPTPPDGIQADYAKFEQIGRERPLLLMSESTNVHTPGRTPSEQVIADAFMEIFANTRGRLIVASFASRIDRMQHVIAAAVKYRRKVAITGRSMIKYFDVASKAGYIKTPKGLMVDLRNIKKYPDSQIVILSTGSQGQEGSALQRMAFGEHKQVKLGTGDTVVISSSAIPGNERSINAVINNLYRQGANVIFDKKMQVHVTGHAYRDEMKQMLEMVRPRWFIPVHGEYHMLVSHKEVALETGIRPANILIIEDGDVVEFRQGKARKGSQKIPVGSIMVDGLGVGDVKEVVLRDRQAMAREGMIVLIALVDRNGKIVGSPDIISRGFVYMREKGDLINQTRQKVKEIFAEHTGKVPDDWTNIKTKLRESVGEFLFRETERRPLVLPVVIEV</sequence>
<feature type="binding site" evidence="12">
    <location>
        <position position="372"/>
    </location>
    <ligand>
        <name>Zn(2+)</name>
        <dbReference type="ChEBI" id="CHEBI:29105"/>
        <label>1</label>
        <note>catalytic</note>
    </ligand>
</feature>
<feature type="binding site" evidence="12">
    <location>
        <position position="123"/>
    </location>
    <ligand>
        <name>Zn(2+)</name>
        <dbReference type="ChEBI" id="CHEBI:29105"/>
        <label>1</label>
        <note>catalytic</note>
    </ligand>
</feature>
<dbReference type="Pfam" id="PF22505">
    <property type="entry name" value="RNase_J_b_CASP"/>
    <property type="match status" value="1"/>
</dbReference>
<dbReference type="GO" id="GO:0004521">
    <property type="term" value="F:RNA endonuclease activity"/>
    <property type="evidence" value="ECO:0007669"/>
    <property type="project" value="UniProtKB-UniRule"/>
</dbReference>
<comment type="caution">
    <text evidence="9">Lacks conserved residue(s) required for the propagation of feature annotation.</text>
</comment>
<dbReference type="Pfam" id="PF07521">
    <property type="entry name" value="RMMBL"/>
    <property type="match status" value="1"/>
</dbReference>
<dbReference type="InterPro" id="IPR004613">
    <property type="entry name" value="RNase_J"/>
</dbReference>
<gene>
    <name evidence="9" type="primary">rnj</name>
    <name evidence="14" type="ORF">A3K51_01920</name>
</gene>
<dbReference type="InterPro" id="IPR001279">
    <property type="entry name" value="Metallo-B-lactamas"/>
</dbReference>
<dbReference type="Gene3D" id="3.60.15.10">
    <property type="entry name" value="Ribonuclease Z/Hydroxyacylglutathione hydrolase-like"/>
    <property type="match status" value="1"/>
</dbReference>
<evidence type="ECO:0000313" key="14">
    <source>
        <dbReference type="EMBL" id="OGB73875.1"/>
    </source>
</evidence>
<evidence type="ECO:0000256" key="7">
    <source>
        <dbReference type="ARBA" id="ARBA00022839"/>
    </source>
</evidence>
<keyword evidence="2 9" id="KW-0540">Nuclease</keyword>
<keyword evidence="6 12" id="KW-0862">Zinc</keyword>
<dbReference type="NCBIfam" id="TIGR00649">
    <property type="entry name" value="MG423"/>
    <property type="match status" value="1"/>
</dbReference>
<dbReference type="GO" id="GO:0005737">
    <property type="term" value="C:cytoplasm"/>
    <property type="evidence" value="ECO:0007669"/>
    <property type="project" value="UniProtKB-SubCell"/>
</dbReference>
<feature type="binding site" evidence="11">
    <location>
        <begin position="346"/>
        <end position="350"/>
    </location>
    <ligand>
        <name>substrate</name>
    </ligand>
</feature>
<feature type="binding site" evidence="12">
    <location>
        <position position="60"/>
    </location>
    <ligand>
        <name>Zn(2+)</name>
        <dbReference type="ChEBI" id="CHEBI:29105"/>
        <label>1</label>
        <note>catalytic</note>
    </ligand>
</feature>
<comment type="cofactor">
    <cofactor evidence="12">
        <name>Zn(2+)</name>
        <dbReference type="ChEBI" id="CHEBI:29105"/>
    </cofactor>
    <text evidence="12">Binds 2 Zn(2+) ions per subunit. It is not clear if Zn(2+) or Mg(2+) is physiologically important.</text>
</comment>
<evidence type="ECO:0000256" key="2">
    <source>
        <dbReference type="ARBA" id="ARBA00022722"/>
    </source>
</evidence>
<dbReference type="InterPro" id="IPR042173">
    <property type="entry name" value="RNase_J_2"/>
</dbReference>
<dbReference type="Gene3D" id="3.40.50.10710">
    <property type="entry name" value="Metallo-hydrolase/oxidoreductase"/>
    <property type="match status" value="1"/>
</dbReference>
<dbReference type="InterPro" id="IPR041636">
    <property type="entry name" value="RNase_J_C"/>
</dbReference>
<feature type="binding site" evidence="12">
    <location>
        <position position="426"/>
    </location>
    <ligand>
        <name>Ca(2+)</name>
        <dbReference type="ChEBI" id="CHEBI:29108"/>
    </ligand>
</feature>
<dbReference type="PANTHER" id="PTHR43694">
    <property type="entry name" value="RIBONUCLEASE J"/>
    <property type="match status" value="1"/>
</dbReference>
<evidence type="ECO:0000256" key="6">
    <source>
        <dbReference type="ARBA" id="ARBA00022833"/>
    </source>
</evidence>
<feature type="binding site" evidence="12">
    <location>
        <position position="55"/>
    </location>
    <ligand>
        <name>Zn(2+)</name>
        <dbReference type="ChEBI" id="CHEBI:29105"/>
        <label>1</label>
        <note>catalytic</note>
    </ligand>
</feature>
<comment type="subcellular location">
    <subcellularLocation>
        <location evidence="9">Cytoplasm</location>
    </subcellularLocation>
</comment>
<dbReference type="PANTHER" id="PTHR43694:SF1">
    <property type="entry name" value="RIBONUCLEASE J"/>
    <property type="match status" value="1"/>
</dbReference>
<evidence type="ECO:0000256" key="9">
    <source>
        <dbReference type="HAMAP-Rule" id="MF_01491"/>
    </source>
</evidence>
<evidence type="ECO:0000256" key="11">
    <source>
        <dbReference type="PIRSR" id="PIRSR004803-2"/>
    </source>
</evidence>
<dbReference type="GO" id="GO:0008270">
    <property type="term" value="F:zinc ion binding"/>
    <property type="evidence" value="ECO:0007669"/>
    <property type="project" value="InterPro"/>
</dbReference>
<feature type="binding site" evidence="12">
    <location>
        <position position="32"/>
    </location>
    <ligand>
        <name>Ca(2+)</name>
        <dbReference type="ChEBI" id="CHEBI:29108"/>
    </ligand>
</feature>
<dbReference type="EMBL" id="METD01000001">
    <property type="protein sequence ID" value="OGB73875.1"/>
    <property type="molecule type" value="Genomic_DNA"/>
</dbReference>
<feature type="domain" description="Metallo-beta-lactamase" evidence="13">
    <location>
        <begin position="2"/>
        <end position="197"/>
    </location>
</feature>
<dbReference type="Pfam" id="PF00753">
    <property type="entry name" value="Lactamase_B"/>
    <property type="match status" value="1"/>
</dbReference>
<name>A0A1F4NQX3_UNCK3</name>
<dbReference type="GO" id="GO:0006364">
    <property type="term" value="P:rRNA processing"/>
    <property type="evidence" value="ECO:0007669"/>
    <property type="project" value="UniProtKB-UniRule"/>
</dbReference>
<feature type="binding site" evidence="12">
    <location>
        <position position="30"/>
    </location>
    <ligand>
        <name>Ca(2+)</name>
        <dbReference type="ChEBI" id="CHEBI:29108"/>
    </ligand>
</feature>
<keyword evidence="8 9" id="KW-0694">RNA-binding</keyword>
<evidence type="ECO:0000256" key="3">
    <source>
        <dbReference type="ARBA" id="ARBA00022723"/>
    </source>
</evidence>
<accession>A0A1F4NQX3</accession>
<keyword evidence="1 9" id="KW-0963">Cytoplasm</keyword>
<evidence type="ECO:0000256" key="1">
    <source>
        <dbReference type="ARBA" id="ARBA00022490"/>
    </source>
</evidence>
<comment type="caution">
    <text evidence="14">The sequence shown here is derived from an EMBL/GenBank/DDBJ whole genome shotgun (WGS) entry which is preliminary data.</text>
</comment>
<dbReference type="InterPro" id="IPR011108">
    <property type="entry name" value="RMMBL"/>
</dbReference>
<evidence type="ECO:0000256" key="10">
    <source>
        <dbReference type="PIRSR" id="PIRSR004803-1"/>
    </source>
</evidence>
<dbReference type="InterPro" id="IPR055132">
    <property type="entry name" value="RNase_J_b_CASP"/>
</dbReference>
<dbReference type="GO" id="GO:0004534">
    <property type="term" value="F:5'-3' RNA exonuclease activity"/>
    <property type="evidence" value="ECO:0007669"/>
    <property type="project" value="UniProtKB-UniRule"/>
</dbReference>
<evidence type="ECO:0000256" key="4">
    <source>
        <dbReference type="ARBA" id="ARBA00022759"/>
    </source>
</evidence>
<keyword evidence="9" id="KW-0698">rRNA processing</keyword>
<feature type="binding site" evidence="12">
    <location>
        <position position="59"/>
    </location>
    <ligand>
        <name>Zn(2+)</name>
        <dbReference type="ChEBI" id="CHEBI:29105"/>
        <label>1</label>
        <note>catalytic</note>
    </ligand>
</feature>
<dbReference type="EC" id="3.1.-.-" evidence="9"/>
<keyword evidence="7 9" id="KW-0269">Exonuclease</keyword>
<keyword evidence="3 12" id="KW-0479">Metal-binding</keyword>
<dbReference type="CDD" id="cd07714">
    <property type="entry name" value="RNaseJ_MBL-fold"/>
    <property type="match status" value="1"/>
</dbReference>
<protein>
    <recommendedName>
        <fullName evidence="9">Ribonuclease J</fullName>
        <shortName evidence="9">RNase J</shortName>
        <ecNumber evidence="9">3.1.-.-</ecNumber>
    </recommendedName>
</protein>
<dbReference type="SUPFAM" id="SSF56281">
    <property type="entry name" value="Metallo-hydrolase/oxidoreductase"/>
    <property type="match status" value="1"/>
</dbReference>
<feature type="active site" description="Proton acceptor" evidence="10">
    <location>
        <position position="350"/>
    </location>
</feature>
<keyword evidence="12" id="KW-0106">Calcium</keyword>
<comment type="similarity">
    <text evidence="9">Belongs to the metallo-beta-lactamase superfamily. RNA-metabolizing metallo-beta-lactamase-like family. Bacterial RNase J subfamily.</text>
</comment>